<gene>
    <name evidence="4" type="ORF">KP005_07030</name>
</gene>
<keyword evidence="3" id="KW-0812">Transmembrane</keyword>
<dbReference type="InterPro" id="IPR019734">
    <property type="entry name" value="TPR_rpt"/>
</dbReference>
<dbReference type="EMBL" id="CP076724">
    <property type="protein sequence ID" value="QWV99029.1"/>
    <property type="molecule type" value="Genomic_DNA"/>
</dbReference>
<feature type="transmembrane region" description="Helical" evidence="3">
    <location>
        <begin position="129"/>
        <end position="152"/>
    </location>
</feature>
<feature type="transmembrane region" description="Helical" evidence="3">
    <location>
        <begin position="82"/>
        <end position="104"/>
    </location>
</feature>
<evidence type="ECO:0008006" key="6">
    <source>
        <dbReference type="Google" id="ProtNLM"/>
    </source>
</evidence>
<evidence type="ECO:0000313" key="4">
    <source>
        <dbReference type="EMBL" id="QWV99029.1"/>
    </source>
</evidence>
<name>A0ABX8JMX9_9BACT</name>
<evidence type="ECO:0000313" key="5">
    <source>
        <dbReference type="Proteomes" id="UP000683493"/>
    </source>
</evidence>
<dbReference type="SMART" id="SM00028">
    <property type="entry name" value="TPR"/>
    <property type="match status" value="3"/>
</dbReference>
<sequence>MKERIFPILTILAAGVLAYLCALQVGFLPIDDVGMTEFVTQQTLDLKSLLFGGASTYYRPMVVISYVANYSIFGLPPLSFHAVNVVIHLANALLIYWLASLFFADHPQKERAALIASLFFLLNPLNSEAVIWVSARPDLLCTFFFILAMVLLVERREQVTWQTLFCFTAAYLASLASKESSIAVAAIVPLYLLRRAPREGKRDALMLFGAVAGTTTLYLLLRAGTALNFDRGVASLAKGVLSKGGVEKVPKAMEGTAAAAATAAQSYTYPTVLDALGGYGFYLRKLVFPFPLNFTILTYDLPLGLAACALAVAAAWVLMRRRPQALLPLLIVFVGIIPPLLAYLGRIPWTPFGERYLYLPMVGFSLLVPLVLLEFKVPAWLLLGGVLLLGIPTINRAALWRDPTAFWQDCLKHSPGFAKSYSSLGAVALDDQRYDDAERYIRKAQALGFNEPVAWKNLARVYLARKDYPRYEQAMQQAANHSRNPIPVYHEMVLALMGARGLDEATRFQKGIKYHLATIESDPGYLDAYYNVGKLYYAQGDAEHARRYLGRYAELAKGGENRVFALKMIANLDSGSFKSRKALVAPPAVRQGGEK</sequence>
<keyword evidence="1" id="KW-0677">Repeat</keyword>
<feature type="transmembrane region" description="Helical" evidence="3">
    <location>
        <begin position="57"/>
        <end position="75"/>
    </location>
</feature>
<reference evidence="4 5" key="1">
    <citation type="submission" date="2021-06" db="EMBL/GenBank/DDBJ databases">
        <title>Gemonas diversity in paddy soil.</title>
        <authorList>
            <person name="Liu G."/>
        </authorList>
    </citation>
    <scope>NUCLEOTIDE SEQUENCE [LARGE SCALE GENOMIC DNA]</scope>
    <source>
        <strain evidence="4 5">RG29</strain>
    </source>
</reference>
<dbReference type="InterPro" id="IPR052346">
    <property type="entry name" value="O-mannosyl-transferase_TMTC"/>
</dbReference>
<keyword evidence="2" id="KW-0802">TPR repeat</keyword>
<evidence type="ECO:0000256" key="2">
    <source>
        <dbReference type="ARBA" id="ARBA00022803"/>
    </source>
</evidence>
<keyword evidence="3" id="KW-0472">Membrane</keyword>
<accession>A0ABX8JMX9</accession>
<evidence type="ECO:0000256" key="3">
    <source>
        <dbReference type="SAM" id="Phobius"/>
    </source>
</evidence>
<keyword evidence="5" id="KW-1185">Reference proteome</keyword>
<evidence type="ECO:0000256" key="1">
    <source>
        <dbReference type="ARBA" id="ARBA00022737"/>
    </source>
</evidence>
<dbReference type="PANTHER" id="PTHR44227">
    <property type="match status" value="1"/>
</dbReference>
<proteinExistence type="predicted"/>
<feature type="transmembrane region" description="Helical" evidence="3">
    <location>
        <begin position="204"/>
        <end position="221"/>
    </location>
</feature>
<dbReference type="PANTHER" id="PTHR44227:SF3">
    <property type="entry name" value="PROTEIN O-MANNOSYL-TRANSFERASE TMTC4"/>
    <property type="match status" value="1"/>
</dbReference>
<feature type="transmembrane region" description="Helical" evidence="3">
    <location>
        <begin position="294"/>
        <end position="319"/>
    </location>
</feature>
<protein>
    <recommendedName>
        <fullName evidence="6">Tetratricopeptide repeat protein</fullName>
    </recommendedName>
</protein>
<keyword evidence="3" id="KW-1133">Transmembrane helix</keyword>
<organism evidence="4 5">
    <name type="scientific">Geomonas diazotrophica</name>
    <dbReference type="NCBI Taxonomy" id="2843197"/>
    <lineage>
        <taxon>Bacteria</taxon>
        <taxon>Pseudomonadati</taxon>
        <taxon>Thermodesulfobacteriota</taxon>
        <taxon>Desulfuromonadia</taxon>
        <taxon>Geobacterales</taxon>
        <taxon>Geobacteraceae</taxon>
        <taxon>Geomonas</taxon>
    </lineage>
</organism>
<feature type="transmembrane region" description="Helical" evidence="3">
    <location>
        <begin position="325"/>
        <end position="344"/>
    </location>
</feature>
<dbReference type="Proteomes" id="UP000683493">
    <property type="component" value="Chromosome"/>
</dbReference>